<organism evidence="11 12">
    <name type="scientific">Lupinus luteus</name>
    <name type="common">European yellow lupine</name>
    <dbReference type="NCBI Taxonomy" id="3873"/>
    <lineage>
        <taxon>Eukaryota</taxon>
        <taxon>Viridiplantae</taxon>
        <taxon>Streptophyta</taxon>
        <taxon>Embryophyta</taxon>
        <taxon>Tracheophyta</taxon>
        <taxon>Spermatophyta</taxon>
        <taxon>Magnoliopsida</taxon>
        <taxon>eudicotyledons</taxon>
        <taxon>Gunneridae</taxon>
        <taxon>Pentapetalae</taxon>
        <taxon>rosids</taxon>
        <taxon>fabids</taxon>
        <taxon>Fabales</taxon>
        <taxon>Fabaceae</taxon>
        <taxon>Papilionoideae</taxon>
        <taxon>50 kb inversion clade</taxon>
        <taxon>genistoids sensu lato</taxon>
        <taxon>core genistoids</taxon>
        <taxon>Genisteae</taxon>
        <taxon>Lupinus</taxon>
    </lineage>
</organism>
<dbReference type="PANTHER" id="PTHR46739">
    <property type="entry name" value="AQUAPORIN SIP1-1"/>
    <property type="match status" value="1"/>
</dbReference>
<comment type="subcellular location">
    <subcellularLocation>
        <location evidence="1">Membrane</location>
        <topology evidence="1">Multi-pass membrane protein</topology>
    </subcellularLocation>
</comment>
<keyword evidence="12" id="KW-1185">Reference proteome</keyword>
<feature type="transmembrane region" description="Helical" evidence="10">
    <location>
        <begin position="136"/>
        <end position="155"/>
    </location>
</feature>
<keyword evidence="4" id="KW-0677">Repeat</keyword>
<accession>A0AAV1XT95</accession>
<comment type="similarity">
    <text evidence="7">Belongs to the MIP/aquaporin (TC 1.A.8) family. SIP (TC 1.A.8.10) subfamily.</text>
</comment>
<dbReference type="GO" id="GO:0015250">
    <property type="term" value="F:water channel activity"/>
    <property type="evidence" value="ECO:0007669"/>
    <property type="project" value="InterPro"/>
</dbReference>
<dbReference type="Pfam" id="PF00230">
    <property type="entry name" value="MIP"/>
    <property type="match status" value="1"/>
</dbReference>
<evidence type="ECO:0000256" key="2">
    <source>
        <dbReference type="ARBA" id="ARBA00022448"/>
    </source>
</evidence>
<comment type="function">
    <text evidence="8">Water channel required to facilitate the transport of water across cell membrane.</text>
</comment>
<dbReference type="GO" id="GO:0016020">
    <property type="term" value="C:membrane"/>
    <property type="evidence" value="ECO:0007669"/>
    <property type="project" value="UniProtKB-SubCell"/>
</dbReference>
<name>A0AAV1XT95_LUPLU</name>
<protein>
    <submittedName>
        <fullName evidence="11">Uncharacterized protein</fullName>
    </submittedName>
</protein>
<evidence type="ECO:0000256" key="4">
    <source>
        <dbReference type="ARBA" id="ARBA00022737"/>
    </source>
</evidence>
<dbReference type="PANTHER" id="PTHR46739:SF2">
    <property type="entry name" value="MAJOR INTRINSIC PROTEIN (MIP) FAMILY TRANSPORTER"/>
    <property type="match status" value="1"/>
</dbReference>
<dbReference type="InterPro" id="IPR044222">
    <property type="entry name" value="SIP1-1/2-like"/>
</dbReference>
<comment type="caution">
    <text evidence="11">The sequence shown here is derived from an EMBL/GenBank/DDBJ whole genome shotgun (WGS) entry which is preliminary data.</text>
</comment>
<reference evidence="11 12" key="1">
    <citation type="submission" date="2024-03" db="EMBL/GenBank/DDBJ databases">
        <authorList>
            <person name="Martinez-Hernandez J."/>
        </authorList>
    </citation>
    <scope>NUCLEOTIDE SEQUENCE [LARGE SCALE GENOMIC DNA]</scope>
</reference>
<dbReference type="PRINTS" id="PR00783">
    <property type="entry name" value="MINTRINSICP"/>
</dbReference>
<feature type="transmembrane region" description="Helical" evidence="10">
    <location>
        <begin position="12"/>
        <end position="35"/>
    </location>
</feature>
<evidence type="ECO:0000313" key="11">
    <source>
        <dbReference type="EMBL" id="CAL0324282.1"/>
    </source>
</evidence>
<evidence type="ECO:0000256" key="1">
    <source>
        <dbReference type="ARBA" id="ARBA00004141"/>
    </source>
</evidence>
<keyword evidence="5 10" id="KW-1133">Transmembrane helix</keyword>
<feature type="transmembrane region" description="Helical" evidence="10">
    <location>
        <begin position="162"/>
        <end position="180"/>
    </location>
</feature>
<dbReference type="Proteomes" id="UP001497480">
    <property type="component" value="Unassembled WGS sequence"/>
</dbReference>
<gene>
    <name evidence="11" type="ORF">LLUT_LOCUS25342</name>
</gene>
<evidence type="ECO:0000256" key="5">
    <source>
        <dbReference type="ARBA" id="ARBA00022989"/>
    </source>
</evidence>
<evidence type="ECO:0000256" key="8">
    <source>
        <dbReference type="ARBA" id="ARBA00058554"/>
    </source>
</evidence>
<evidence type="ECO:0000256" key="9">
    <source>
        <dbReference type="RuleBase" id="RU000477"/>
    </source>
</evidence>
<evidence type="ECO:0000256" key="7">
    <source>
        <dbReference type="ARBA" id="ARBA00024030"/>
    </source>
</evidence>
<dbReference type="SUPFAM" id="SSF81338">
    <property type="entry name" value="Aquaporin-like"/>
    <property type="match status" value="1"/>
</dbReference>
<keyword evidence="3 9" id="KW-0812">Transmembrane</keyword>
<keyword evidence="2 9" id="KW-0813">Transport</keyword>
<evidence type="ECO:0000256" key="10">
    <source>
        <dbReference type="SAM" id="Phobius"/>
    </source>
</evidence>
<feature type="transmembrane region" description="Helical" evidence="10">
    <location>
        <begin position="42"/>
        <end position="66"/>
    </location>
</feature>
<dbReference type="GO" id="GO:0005783">
    <property type="term" value="C:endoplasmic reticulum"/>
    <property type="evidence" value="ECO:0007669"/>
    <property type="project" value="UniProtKB-ARBA"/>
</dbReference>
<dbReference type="FunFam" id="1.20.1080.10:FF:000043">
    <property type="entry name" value="Aquaporin SIP1-1"/>
    <property type="match status" value="1"/>
</dbReference>
<dbReference type="Gene3D" id="1.20.1080.10">
    <property type="entry name" value="Glycerol uptake facilitator protein"/>
    <property type="match status" value="1"/>
</dbReference>
<feature type="transmembrane region" description="Helical" evidence="10">
    <location>
        <begin position="209"/>
        <end position="230"/>
    </location>
</feature>
<evidence type="ECO:0000256" key="6">
    <source>
        <dbReference type="ARBA" id="ARBA00023136"/>
    </source>
</evidence>
<evidence type="ECO:0000313" key="12">
    <source>
        <dbReference type="Proteomes" id="UP001497480"/>
    </source>
</evidence>
<evidence type="ECO:0000256" key="3">
    <source>
        <dbReference type="ARBA" id="ARBA00022692"/>
    </source>
</evidence>
<dbReference type="InterPro" id="IPR000425">
    <property type="entry name" value="MIP"/>
</dbReference>
<dbReference type="EMBL" id="CAXHTB010000017">
    <property type="protein sequence ID" value="CAL0324282.1"/>
    <property type="molecule type" value="Genomic_DNA"/>
</dbReference>
<proteinExistence type="inferred from homology"/>
<keyword evidence="6 10" id="KW-0472">Membrane</keyword>
<dbReference type="AlphaFoldDB" id="A0AAV1XT95"/>
<sequence>MGVIKAAIGDAVLTSLWVFCASTLRILTAQLALFLGLQPLSLAGLFISTILVTLLVFTITFIGRLLGGARFNPSTTISFYTAGLRPDSSLASMAVSFPAQAAGGAVGAKGILQVTPTKYKHILKGPSLKVDLHTGAMAEGVLTFAFNLVILFIMLKGPKNPLLKLYLVALATVALVIPGSRYTGPSMNPANAFGWAYVYNKHNTWEHFYVYWICPFIGAILAGLLFRFLFISPVKQKKA</sequence>
<dbReference type="InterPro" id="IPR023271">
    <property type="entry name" value="Aquaporin-like"/>
</dbReference>